<protein>
    <recommendedName>
        <fullName evidence="2">Protein kinase domain-containing protein</fullName>
    </recommendedName>
</protein>
<name>A0AA40EQC8_9PEZI</name>
<feature type="region of interest" description="Disordered" evidence="1">
    <location>
        <begin position="909"/>
        <end position="1017"/>
    </location>
</feature>
<evidence type="ECO:0000313" key="3">
    <source>
        <dbReference type="EMBL" id="KAK0743528.1"/>
    </source>
</evidence>
<dbReference type="GO" id="GO:0005524">
    <property type="term" value="F:ATP binding"/>
    <property type="evidence" value="ECO:0007669"/>
    <property type="project" value="InterPro"/>
</dbReference>
<dbReference type="PANTHER" id="PTHR24359">
    <property type="entry name" value="SERINE/THREONINE-PROTEIN KINASE SBK1"/>
    <property type="match status" value="1"/>
</dbReference>
<evidence type="ECO:0000259" key="2">
    <source>
        <dbReference type="PROSITE" id="PS50011"/>
    </source>
</evidence>
<accession>A0AA40EQC8</accession>
<comment type="caution">
    <text evidence="3">The sequence shown here is derived from an EMBL/GenBank/DDBJ whole genome shotgun (WGS) entry which is preliminary data.</text>
</comment>
<dbReference type="GO" id="GO:0004674">
    <property type="term" value="F:protein serine/threonine kinase activity"/>
    <property type="evidence" value="ECO:0007669"/>
    <property type="project" value="TreeGrafter"/>
</dbReference>
<dbReference type="Gene3D" id="1.10.510.10">
    <property type="entry name" value="Transferase(Phosphotransferase) domain 1"/>
    <property type="match status" value="1"/>
</dbReference>
<dbReference type="PANTHER" id="PTHR24359:SF1">
    <property type="entry name" value="INHIBITOR OF NUCLEAR FACTOR KAPPA-B KINASE EPSILON SUBUNIT HOMOLOG 1-RELATED"/>
    <property type="match status" value="1"/>
</dbReference>
<dbReference type="SMART" id="SM00220">
    <property type="entry name" value="S_TKc"/>
    <property type="match status" value="1"/>
</dbReference>
<organism evidence="3 4">
    <name type="scientific">Schizothecium vesticola</name>
    <dbReference type="NCBI Taxonomy" id="314040"/>
    <lineage>
        <taxon>Eukaryota</taxon>
        <taxon>Fungi</taxon>
        <taxon>Dikarya</taxon>
        <taxon>Ascomycota</taxon>
        <taxon>Pezizomycotina</taxon>
        <taxon>Sordariomycetes</taxon>
        <taxon>Sordariomycetidae</taxon>
        <taxon>Sordariales</taxon>
        <taxon>Schizotheciaceae</taxon>
        <taxon>Schizothecium</taxon>
    </lineage>
</organism>
<feature type="domain" description="Protein kinase" evidence="2">
    <location>
        <begin position="171"/>
        <end position="510"/>
    </location>
</feature>
<dbReference type="InterPro" id="IPR000719">
    <property type="entry name" value="Prot_kinase_dom"/>
</dbReference>
<reference evidence="3" key="1">
    <citation type="submission" date="2023-06" db="EMBL/GenBank/DDBJ databases">
        <title>Genome-scale phylogeny and comparative genomics of the fungal order Sordariales.</title>
        <authorList>
            <consortium name="Lawrence Berkeley National Laboratory"/>
            <person name="Hensen N."/>
            <person name="Bonometti L."/>
            <person name="Westerberg I."/>
            <person name="Brannstrom I.O."/>
            <person name="Guillou S."/>
            <person name="Cros-Aarteil S."/>
            <person name="Calhoun S."/>
            <person name="Haridas S."/>
            <person name="Kuo A."/>
            <person name="Mondo S."/>
            <person name="Pangilinan J."/>
            <person name="Riley R."/>
            <person name="LaButti K."/>
            <person name="Andreopoulos B."/>
            <person name="Lipzen A."/>
            <person name="Chen C."/>
            <person name="Yanf M."/>
            <person name="Daum C."/>
            <person name="Ng V."/>
            <person name="Clum A."/>
            <person name="Steindorff A."/>
            <person name="Ohm R."/>
            <person name="Martin F."/>
            <person name="Silar P."/>
            <person name="Natvig D."/>
            <person name="Lalanne C."/>
            <person name="Gautier V."/>
            <person name="Ament-velasquez S.L."/>
            <person name="Kruys A."/>
            <person name="Hutchinson M.I."/>
            <person name="Powell A.J."/>
            <person name="Barry K."/>
            <person name="Miller A.N."/>
            <person name="Grigoriev I.V."/>
            <person name="Debuchy R."/>
            <person name="Gladieux P."/>
            <person name="Thoren M.H."/>
            <person name="Johannesson H."/>
        </authorList>
    </citation>
    <scope>NUCLEOTIDE SEQUENCE</scope>
    <source>
        <strain evidence="3">SMH3187-1</strain>
    </source>
</reference>
<gene>
    <name evidence="3" type="ORF">B0T18DRAFT_415397</name>
</gene>
<dbReference type="SUPFAM" id="SSF56112">
    <property type="entry name" value="Protein kinase-like (PK-like)"/>
    <property type="match status" value="1"/>
</dbReference>
<proteinExistence type="predicted"/>
<evidence type="ECO:0000313" key="4">
    <source>
        <dbReference type="Proteomes" id="UP001172155"/>
    </source>
</evidence>
<evidence type="ECO:0000256" key="1">
    <source>
        <dbReference type="SAM" id="MobiDB-lite"/>
    </source>
</evidence>
<dbReference type="SUPFAM" id="SSF53300">
    <property type="entry name" value="vWA-like"/>
    <property type="match status" value="1"/>
</dbReference>
<feature type="compositionally biased region" description="Basic residues" evidence="1">
    <location>
        <begin position="1006"/>
        <end position="1017"/>
    </location>
</feature>
<dbReference type="Pfam" id="PF00069">
    <property type="entry name" value="Pkinase"/>
    <property type="match status" value="1"/>
</dbReference>
<feature type="compositionally biased region" description="Basic and acidic residues" evidence="1">
    <location>
        <begin position="909"/>
        <end position="921"/>
    </location>
</feature>
<dbReference type="Proteomes" id="UP001172155">
    <property type="component" value="Unassembled WGS sequence"/>
</dbReference>
<keyword evidence="4" id="KW-1185">Reference proteome</keyword>
<dbReference type="AlphaFoldDB" id="A0AA40EQC8"/>
<dbReference type="InterPro" id="IPR011009">
    <property type="entry name" value="Kinase-like_dom_sf"/>
</dbReference>
<dbReference type="EMBL" id="JAUKUD010000005">
    <property type="protein sequence ID" value="KAK0743528.1"/>
    <property type="molecule type" value="Genomic_DNA"/>
</dbReference>
<sequence>MSSTPPSTSPKRWYAAIRESISQYKRQNVEGDTFVLVEPLTRALETQYHDLDNTLYHVVREAHEELSPEPPDIEPVDLPSMRRILYSLLDLEHPELLPLFHPFKDDHLPISEEDLHAKLEAQALEKKFNKSYRVFPTLWLRHQPSWCPFVFELPRLHVKIRPQCIVPFYKKRELKPYGAGQEPHDSRAKLYEVHIPAELVKSSVLEPSQLMRCNDPPGSQERTYWRFALKEFPESLKQSWDKEGQTFRALGAQSGMIPYYGCYELETGDGRHAFGILLEFADYDLNGTISEEEPPVTPDEIKSFYDSMQELAVTLSNIHRLDIWGRKYDFWHGDIKPENILRVEYHFKLADPGDSWIQRAPEDGKRKAKAEVYGGTMTYASPEKARWLENIDDNLPDKIFQNTDVWSLGCVFSIAATYVVLGEQGVKLYSRVRMHAHAKLATGLIQDVFHANGEVLDVVAAWHSYLRLAARRGDRFTAMVLDMVDNHMLVMPPEQRWEAEQVAEHFSELLAGPTLGNQEVPEVIGEILRELDLMAELYQESEGGINRLDSDIAKMRFRQEEETEARTTTRSRFKSEARLLGVRIKPTAQRSVHRADLLKKISLSPVAPSSLWLPQTYTAGQFGAMGSYALTAAGFTGGAREPEIFTSIFQMKEELEALGRDRSLGPLKAFLDRKARRKSVKGEIADDLLLPFYKDRDIVFLVDNGSSMESHWGEVKFVLEVLTWRVLGYDSDGIELFFTDPDTKARVGPSKKQTVELFLDAMRDARPTSTSAKTELRPGLRDIMLTYSKTRNPMTVFILTDGEWRGMPYEHDIEVWAMHYLCELARQDPNTLRSPTRESSGSLWQLDFEKSRPITLQFVAFGHSTVGKRRMKRLDDIMSQEHGLPDLIDMEPSTGDAYKMLLGSLTPKWDEKVNPANKPRDPSPTASIHATSPSGSAVHNLELGSQTPRTSNISIPTFTESSRSNRTYEESSRASGAGGSSRHGRSLAPQTDERGASVSRSPSGRSQKRKSWIPRLP</sequence>
<dbReference type="InterPro" id="IPR036465">
    <property type="entry name" value="vWFA_dom_sf"/>
</dbReference>
<feature type="compositionally biased region" description="Polar residues" evidence="1">
    <location>
        <begin position="924"/>
        <end position="965"/>
    </location>
</feature>
<dbReference type="PROSITE" id="PS50011">
    <property type="entry name" value="PROTEIN_KINASE_DOM"/>
    <property type="match status" value="1"/>
</dbReference>